<evidence type="ECO:0000256" key="3">
    <source>
        <dbReference type="ARBA" id="ARBA00022840"/>
    </source>
</evidence>
<evidence type="ECO:0000256" key="2">
    <source>
        <dbReference type="ARBA" id="ARBA00022741"/>
    </source>
</evidence>
<gene>
    <name evidence="5" type="ORF">GX50_00806</name>
</gene>
<protein>
    <submittedName>
        <fullName evidence="5">Serine/threonine protein kinase</fullName>
    </submittedName>
</protein>
<dbReference type="Gene3D" id="1.10.510.10">
    <property type="entry name" value="Transferase(Phosphotransferase) domain 1"/>
    <property type="match status" value="1"/>
</dbReference>
<dbReference type="InterPro" id="IPR050117">
    <property type="entry name" value="MAPK"/>
</dbReference>
<organism evidence="5 6">
    <name type="scientific">[Emmonsia] crescens</name>
    <dbReference type="NCBI Taxonomy" id="73230"/>
    <lineage>
        <taxon>Eukaryota</taxon>
        <taxon>Fungi</taxon>
        <taxon>Dikarya</taxon>
        <taxon>Ascomycota</taxon>
        <taxon>Pezizomycotina</taxon>
        <taxon>Eurotiomycetes</taxon>
        <taxon>Eurotiomycetidae</taxon>
        <taxon>Onygenales</taxon>
        <taxon>Ajellomycetaceae</taxon>
        <taxon>Emergomyces</taxon>
    </lineage>
</organism>
<proteinExistence type="predicted"/>
<dbReference type="InterPro" id="IPR011009">
    <property type="entry name" value="Kinase-like_dom_sf"/>
</dbReference>
<dbReference type="SMART" id="SM00220">
    <property type="entry name" value="S_TKc"/>
    <property type="match status" value="1"/>
</dbReference>
<reference evidence="5 6" key="1">
    <citation type="submission" date="2017-10" db="EMBL/GenBank/DDBJ databases">
        <title>Comparative genomics in systemic dimorphic fungi from Ajellomycetaceae.</title>
        <authorList>
            <person name="Munoz J.F."/>
            <person name="Mcewen J.G."/>
            <person name="Clay O.K."/>
            <person name="Cuomo C.A."/>
        </authorList>
    </citation>
    <scope>NUCLEOTIDE SEQUENCE [LARGE SCALE GENOMIC DNA]</scope>
    <source>
        <strain evidence="5 6">UAMH4076</strain>
    </source>
</reference>
<keyword evidence="2" id="KW-0547">Nucleotide-binding</keyword>
<evidence type="ECO:0000256" key="1">
    <source>
        <dbReference type="ARBA" id="ARBA00022527"/>
    </source>
</evidence>
<evidence type="ECO:0000313" key="6">
    <source>
        <dbReference type="Proteomes" id="UP000226031"/>
    </source>
</evidence>
<dbReference type="PANTHER" id="PTHR24055">
    <property type="entry name" value="MITOGEN-ACTIVATED PROTEIN KINASE"/>
    <property type="match status" value="1"/>
</dbReference>
<dbReference type="EMBL" id="PDND01000009">
    <property type="protein sequence ID" value="PGH36301.1"/>
    <property type="molecule type" value="Genomic_DNA"/>
</dbReference>
<dbReference type="GO" id="GO:0005524">
    <property type="term" value="F:ATP binding"/>
    <property type="evidence" value="ECO:0007669"/>
    <property type="project" value="UniProtKB-KW"/>
</dbReference>
<dbReference type="Proteomes" id="UP000226031">
    <property type="component" value="Unassembled WGS sequence"/>
</dbReference>
<evidence type="ECO:0000313" key="5">
    <source>
        <dbReference type="EMBL" id="PGH36301.1"/>
    </source>
</evidence>
<dbReference type="GO" id="GO:0004674">
    <property type="term" value="F:protein serine/threonine kinase activity"/>
    <property type="evidence" value="ECO:0007669"/>
    <property type="project" value="UniProtKB-KW"/>
</dbReference>
<evidence type="ECO:0000259" key="4">
    <source>
        <dbReference type="PROSITE" id="PS50011"/>
    </source>
</evidence>
<dbReference type="AlphaFoldDB" id="A0A2B7ZSE5"/>
<dbReference type="InterPro" id="IPR000719">
    <property type="entry name" value="Prot_kinase_dom"/>
</dbReference>
<dbReference type="Pfam" id="PF00069">
    <property type="entry name" value="Pkinase"/>
    <property type="match status" value="1"/>
</dbReference>
<keyword evidence="5" id="KW-0808">Transferase</keyword>
<dbReference type="SUPFAM" id="SSF56112">
    <property type="entry name" value="Protein kinase-like (PK-like)"/>
    <property type="match status" value="1"/>
</dbReference>
<keyword evidence="3" id="KW-0067">ATP-binding</keyword>
<feature type="domain" description="Protein kinase" evidence="4">
    <location>
        <begin position="58"/>
        <end position="390"/>
    </location>
</feature>
<keyword evidence="5" id="KW-0418">Kinase</keyword>
<sequence>MRLPYQYFAHLPLKPLLPVATRPHLVSSLTVPLTLSYAPLSSMISLGLTCQGEKGTRYRLVRPLGTQIHGKRPNVWLAVDGSNDTAEYIVKRQPDDETNVGESPSHALLAFKHELEMQRLFEKSPMIRKLVDFIPDSEPGGPMMVLEAFTDSLWEARNARPFTTKEIKWIMKGVLLGIFTVHMKGLVYTGKGEVLKSCPSMSFGLVLTLTPDLKMENVALGGFDHSKPRENICELIVRLVDCGSITKPSTREVTSLTYRSPEVHFGKSWTQSTDVWSWGIILAQLLQAQVDPKSPGMYDSTSTGTLEDKTKAVRDKLAIDFDLASIPFYAEDKECAKNLPSPQPEEAYMWANDMVEKGVAGEDIQFLVGVLNPDPNARLTVPEILESGYLEC</sequence>
<keyword evidence="6" id="KW-1185">Reference proteome</keyword>
<dbReference type="VEuPathDB" id="FungiDB:EMCG_08145"/>
<comment type="caution">
    <text evidence="5">The sequence shown here is derived from an EMBL/GenBank/DDBJ whole genome shotgun (WGS) entry which is preliminary data.</text>
</comment>
<accession>A0A2B7ZSE5</accession>
<keyword evidence="1 5" id="KW-0723">Serine/threonine-protein kinase</keyword>
<dbReference type="PROSITE" id="PS50011">
    <property type="entry name" value="PROTEIN_KINASE_DOM"/>
    <property type="match status" value="1"/>
</dbReference>
<name>A0A2B7ZSE5_9EURO</name>